<name>A0A4Y2ABZ2_ARAVE</name>
<dbReference type="AlphaFoldDB" id="A0A4Y2ABZ2"/>
<accession>A0A4Y2ABZ2</accession>
<comment type="caution">
    <text evidence="1">The sequence shown here is derived from an EMBL/GenBank/DDBJ whole genome shotgun (WGS) entry which is preliminary data.</text>
</comment>
<proteinExistence type="predicted"/>
<sequence length="122" mass="13910">MNSLAGIPCIQEVDRVHSNIEKAMNKTDFYSPLGILKQVNSRHPYRLIKMRSCDFNYFQGTAKLLNYKIVPFSSVAVLKYIRNLHVVKFKISHNKFEPENFANTVERCKSGIIGTSAIPDFG</sequence>
<evidence type="ECO:0000313" key="2">
    <source>
        <dbReference type="Proteomes" id="UP000499080"/>
    </source>
</evidence>
<evidence type="ECO:0000313" key="1">
    <source>
        <dbReference type="EMBL" id="GBL77127.1"/>
    </source>
</evidence>
<protein>
    <submittedName>
        <fullName evidence="1">Uncharacterized protein</fullName>
    </submittedName>
</protein>
<dbReference type="Proteomes" id="UP000499080">
    <property type="component" value="Unassembled WGS sequence"/>
</dbReference>
<organism evidence="1 2">
    <name type="scientific">Araneus ventricosus</name>
    <name type="common">Orbweaver spider</name>
    <name type="synonym">Epeira ventricosa</name>
    <dbReference type="NCBI Taxonomy" id="182803"/>
    <lineage>
        <taxon>Eukaryota</taxon>
        <taxon>Metazoa</taxon>
        <taxon>Ecdysozoa</taxon>
        <taxon>Arthropoda</taxon>
        <taxon>Chelicerata</taxon>
        <taxon>Arachnida</taxon>
        <taxon>Araneae</taxon>
        <taxon>Araneomorphae</taxon>
        <taxon>Entelegynae</taxon>
        <taxon>Araneoidea</taxon>
        <taxon>Araneidae</taxon>
        <taxon>Araneus</taxon>
    </lineage>
</organism>
<reference evidence="1 2" key="1">
    <citation type="journal article" date="2019" name="Sci. Rep.">
        <title>Orb-weaving spider Araneus ventricosus genome elucidates the spidroin gene catalogue.</title>
        <authorList>
            <person name="Kono N."/>
            <person name="Nakamura H."/>
            <person name="Ohtoshi R."/>
            <person name="Moran D.A.P."/>
            <person name="Shinohara A."/>
            <person name="Yoshida Y."/>
            <person name="Fujiwara M."/>
            <person name="Mori M."/>
            <person name="Tomita M."/>
            <person name="Arakawa K."/>
        </authorList>
    </citation>
    <scope>NUCLEOTIDE SEQUENCE [LARGE SCALE GENOMIC DNA]</scope>
</reference>
<dbReference type="EMBL" id="BGPR01155936">
    <property type="protein sequence ID" value="GBL77127.1"/>
    <property type="molecule type" value="Genomic_DNA"/>
</dbReference>
<keyword evidence="2" id="KW-1185">Reference proteome</keyword>
<gene>
    <name evidence="1" type="ORF">AVEN_76299_1</name>
</gene>